<reference evidence="3 5" key="2">
    <citation type="submission" date="2020-08" db="EMBL/GenBank/DDBJ databases">
        <title>Sequencing the genomes of 1000 actinobacteria strains.</title>
        <authorList>
            <person name="Klenk H.-P."/>
        </authorList>
    </citation>
    <scope>NUCLEOTIDE SEQUENCE [LARGE SCALE GENOMIC DNA]</scope>
    <source>
        <strain evidence="3 5">DSM 21065</strain>
    </source>
</reference>
<dbReference type="EMBL" id="JACHBQ010000001">
    <property type="protein sequence ID" value="MBB5643523.1"/>
    <property type="molecule type" value="Genomic_DNA"/>
</dbReference>
<dbReference type="InterPro" id="IPR050168">
    <property type="entry name" value="AAA_ATPase_domain"/>
</dbReference>
<proteinExistence type="predicted"/>
<dbReference type="AlphaFoldDB" id="A0A099J090"/>
<evidence type="ECO:0000313" key="4">
    <source>
        <dbReference type="Proteomes" id="UP000029864"/>
    </source>
</evidence>
<dbReference type="SMART" id="SM00382">
    <property type="entry name" value="AAA"/>
    <property type="match status" value="1"/>
</dbReference>
<evidence type="ECO:0000259" key="1">
    <source>
        <dbReference type="SMART" id="SM00382"/>
    </source>
</evidence>
<dbReference type="EMBL" id="JPXF01000165">
    <property type="protein sequence ID" value="KGJ71636.1"/>
    <property type="molecule type" value="Genomic_DNA"/>
</dbReference>
<dbReference type="PANTHER" id="PTHR23077">
    <property type="entry name" value="AAA-FAMILY ATPASE"/>
    <property type="match status" value="1"/>
</dbReference>
<dbReference type="SUPFAM" id="SSF52540">
    <property type="entry name" value="P-loop containing nucleoside triphosphate hydrolases"/>
    <property type="match status" value="1"/>
</dbReference>
<evidence type="ECO:0000313" key="3">
    <source>
        <dbReference type="EMBL" id="MBB5643523.1"/>
    </source>
</evidence>
<dbReference type="STRING" id="1001240.GY21_20800"/>
<dbReference type="OrthoDB" id="9806903at2"/>
<organism evidence="2 4">
    <name type="scientific">Cryobacterium roopkundense</name>
    <dbReference type="NCBI Taxonomy" id="1001240"/>
    <lineage>
        <taxon>Bacteria</taxon>
        <taxon>Bacillati</taxon>
        <taxon>Actinomycetota</taxon>
        <taxon>Actinomycetes</taxon>
        <taxon>Micrococcales</taxon>
        <taxon>Microbacteriaceae</taxon>
        <taxon>Cryobacterium</taxon>
    </lineage>
</organism>
<dbReference type="GO" id="GO:0005524">
    <property type="term" value="F:ATP binding"/>
    <property type="evidence" value="ECO:0007669"/>
    <property type="project" value="InterPro"/>
</dbReference>
<dbReference type="Proteomes" id="UP000029864">
    <property type="component" value="Unassembled WGS sequence"/>
</dbReference>
<dbReference type="eggNOG" id="COG0464">
    <property type="taxonomic scope" value="Bacteria"/>
</dbReference>
<dbReference type="InterPro" id="IPR003593">
    <property type="entry name" value="AAA+_ATPase"/>
</dbReference>
<dbReference type="Proteomes" id="UP000561726">
    <property type="component" value="Unassembled WGS sequence"/>
</dbReference>
<dbReference type="PANTHER" id="PTHR23077:SF198">
    <property type="entry name" value="ATP-DEPENDENT ZINC METALLOPROTEASE FTSH"/>
    <property type="match status" value="1"/>
</dbReference>
<name>A0A099J090_9MICO</name>
<dbReference type="InterPro" id="IPR003959">
    <property type="entry name" value="ATPase_AAA_core"/>
</dbReference>
<protein>
    <submittedName>
        <fullName evidence="3">SpoVK/Ycf46/Vps4 family AAA+-type ATPase</fullName>
    </submittedName>
</protein>
<dbReference type="GO" id="GO:0016887">
    <property type="term" value="F:ATP hydrolysis activity"/>
    <property type="evidence" value="ECO:0007669"/>
    <property type="project" value="InterPro"/>
</dbReference>
<dbReference type="CDD" id="cd19481">
    <property type="entry name" value="RecA-like_protease"/>
    <property type="match status" value="1"/>
</dbReference>
<evidence type="ECO:0000313" key="5">
    <source>
        <dbReference type="Proteomes" id="UP000561726"/>
    </source>
</evidence>
<dbReference type="InterPro" id="IPR027417">
    <property type="entry name" value="P-loop_NTPase"/>
</dbReference>
<evidence type="ECO:0000313" key="2">
    <source>
        <dbReference type="EMBL" id="KGJ71636.1"/>
    </source>
</evidence>
<dbReference type="Gene3D" id="3.40.50.300">
    <property type="entry name" value="P-loop containing nucleotide triphosphate hydrolases"/>
    <property type="match status" value="1"/>
</dbReference>
<reference evidence="2 4" key="1">
    <citation type="submission" date="2014-08" db="EMBL/GenBank/DDBJ databases">
        <authorList>
            <person name="Sisinthy S."/>
        </authorList>
    </citation>
    <scope>NUCLEOTIDE SEQUENCE [LARGE SCALE GENOMIC DNA]</scope>
    <source>
        <strain evidence="2 4">RuG17</strain>
    </source>
</reference>
<feature type="domain" description="AAA+ ATPase" evidence="1">
    <location>
        <begin position="119"/>
        <end position="251"/>
    </location>
</feature>
<gene>
    <name evidence="3" type="ORF">BJ997_004071</name>
    <name evidence="2" type="ORF">GY21_20800</name>
</gene>
<dbReference type="RefSeq" id="WP_035840812.1">
    <property type="nucleotide sequence ID" value="NZ_JACHBQ010000001.1"/>
</dbReference>
<sequence length="324" mass="35999">MAGQHLKDLIAAYGRRDDLQFRRAVQAIIQEEEAKKHTTLARDLTRLLTVNSSSVSFNEAPVLPEPPLDRDSSTPLASISMPNRRLNEQVLRPDISHLLQEFVEEVGRWPELDTAGLPRRNRILLYGPPGCGKTSSVEALATELGRPLITARVDGLMSSYLGETASNLRKLFEYASSGAYVLLLDEFDSLGKLRDDPSDHGELRRVVNAVLQQIDAYDGPSIIVAATNHPSVLDPALWRRFDVVAELPLPETLELQSILFRILRGRTDLFDIDSTAQDLVGLPHAAAEFAAYSAIRRSVLARNNHVSSAQLKAAIHETTQRRWV</sequence>
<dbReference type="Pfam" id="PF00004">
    <property type="entry name" value="AAA"/>
    <property type="match status" value="1"/>
</dbReference>
<accession>A0A099J090</accession>
<comment type="caution">
    <text evidence="2">The sequence shown here is derived from an EMBL/GenBank/DDBJ whole genome shotgun (WGS) entry which is preliminary data.</text>
</comment>
<keyword evidence="4" id="KW-1185">Reference proteome</keyword>